<dbReference type="Pfam" id="PF13862">
    <property type="entry name" value="BCCIP"/>
    <property type="match status" value="1"/>
</dbReference>
<feature type="compositionally biased region" description="Acidic residues" evidence="3">
    <location>
        <begin position="86"/>
        <end position="98"/>
    </location>
</feature>
<evidence type="ECO:0000256" key="3">
    <source>
        <dbReference type="SAM" id="MobiDB-lite"/>
    </source>
</evidence>
<sequence>MAGPPKRRAVAKDSESSENSSNGESYTGQEMIQADFEGRNPEAQDFHGIKQLLQQLFLKAHIDLSQMTDMLIAQTGVGSVLKQSIDDAEDEDDDDMSDPLDYRKDEDDDDMSDPLDVFGITSVLNLSSHKDTPCVQQLFSLLEDLSQKHADTETQNEIKRILSGTKIGLLVNERFVNIPAKVSDPLLTSLSAEIERIQKKDVSYAFEYLIMICKLHKSKSDAGEIIFANGEEEIFAKEAEVSFLFNVSTESDTSVSGKWSDSDAEMIPHRKILFIKGNKLNNIVEKVKTYVQ</sequence>
<dbReference type="PANTHER" id="PTHR13261">
    <property type="entry name" value="BRCA2 AND CDKN1A INTERACTING PROTEIN"/>
    <property type="match status" value="1"/>
</dbReference>
<dbReference type="PIRSF" id="PIRSF028983">
    <property type="entry name" value="BCP1"/>
    <property type="match status" value="1"/>
</dbReference>
<protein>
    <recommendedName>
        <fullName evidence="2">Protein BCCIP homolog</fullName>
    </recommendedName>
</protein>
<accession>A0AAW1ITH5</accession>
<reference evidence="4 5" key="1">
    <citation type="journal article" date="2024" name="BMC Genomics">
        <title>De novo assembly and annotation of Popillia japonica's genome with initial clues to its potential as an invasive pest.</title>
        <authorList>
            <person name="Cucini C."/>
            <person name="Boschi S."/>
            <person name="Funari R."/>
            <person name="Cardaioli E."/>
            <person name="Iannotti N."/>
            <person name="Marturano G."/>
            <person name="Paoli F."/>
            <person name="Bruttini M."/>
            <person name="Carapelli A."/>
            <person name="Frati F."/>
            <person name="Nardi F."/>
        </authorList>
    </citation>
    <scope>NUCLEOTIDE SEQUENCE [LARGE SCALE GENOMIC DNA]</scope>
    <source>
        <strain evidence="4">DMR45628</strain>
    </source>
</reference>
<dbReference type="PANTHER" id="PTHR13261:SF0">
    <property type="entry name" value="BRCA2 AND CDKN1A-INTERACTING PROTEIN"/>
    <property type="match status" value="1"/>
</dbReference>
<comment type="similarity">
    <text evidence="1 2">Belongs to the BCP1 family.</text>
</comment>
<dbReference type="InterPro" id="IPR025602">
    <property type="entry name" value="BCP1_family"/>
</dbReference>
<evidence type="ECO:0000256" key="2">
    <source>
        <dbReference type="PIRNR" id="PIRNR028983"/>
    </source>
</evidence>
<gene>
    <name evidence="4" type="ORF">QE152_g34852</name>
</gene>
<dbReference type="GO" id="GO:0005634">
    <property type="term" value="C:nucleus"/>
    <property type="evidence" value="ECO:0007669"/>
    <property type="project" value="TreeGrafter"/>
</dbReference>
<dbReference type="AlphaFoldDB" id="A0AAW1ITH5"/>
<evidence type="ECO:0000313" key="5">
    <source>
        <dbReference type="Proteomes" id="UP001458880"/>
    </source>
</evidence>
<organism evidence="4 5">
    <name type="scientific">Popillia japonica</name>
    <name type="common">Japanese beetle</name>
    <dbReference type="NCBI Taxonomy" id="7064"/>
    <lineage>
        <taxon>Eukaryota</taxon>
        <taxon>Metazoa</taxon>
        <taxon>Ecdysozoa</taxon>
        <taxon>Arthropoda</taxon>
        <taxon>Hexapoda</taxon>
        <taxon>Insecta</taxon>
        <taxon>Pterygota</taxon>
        <taxon>Neoptera</taxon>
        <taxon>Endopterygota</taxon>
        <taxon>Coleoptera</taxon>
        <taxon>Polyphaga</taxon>
        <taxon>Scarabaeiformia</taxon>
        <taxon>Scarabaeidae</taxon>
        <taxon>Rutelinae</taxon>
        <taxon>Popillia</taxon>
    </lineage>
</organism>
<dbReference type="Proteomes" id="UP001458880">
    <property type="component" value="Unassembled WGS sequence"/>
</dbReference>
<comment type="caution">
    <text evidence="4">The sequence shown here is derived from an EMBL/GenBank/DDBJ whole genome shotgun (WGS) entry which is preliminary data.</text>
</comment>
<keyword evidence="5" id="KW-1185">Reference proteome</keyword>
<evidence type="ECO:0000256" key="1">
    <source>
        <dbReference type="ARBA" id="ARBA00006781"/>
    </source>
</evidence>
<evidence type="ECO:0000313" key="4">
    <source>
        <dbReference type="EMBL" id="KAK9692877.1"/>
    </source>
</evidence>
<feature type="region of interest" description="Disordered" evidence="3">
    <location>
        <begin position="1"/>
        <end position="32"/>
    </location>
</feature>
<proteinExistence type="inferred from homology"/>
<dbReference type="EMBL" id="JASPKY010000562">
    <property type="protein sequence ID" value="KAK9692877.1"/>
    <property type="molecule type" value="Genomic_DNA"/>
</dbReference>
<name>A0AAW1ITH5_POPJA</name>
<feature type="region of interest" description="Disordered" evidence="3">
    <location>
        <begin position="85"/>
        <end position="111"/>
    </location>
</feature>